<proteinExistence type="predicted"/>
<accession>A0A658R107</accession>
<evidence type="ECO:0000313" key="1">
    <source>
        <dbReference type="EMBL" id="SAL38122.1"/>
    </source>
</evidence>
<protein>
    <submittedName>
        <fullName evidence="1">Uncharacterized protein</fullName>
    </submittedName>
</protein>
<dbReference type="RefSeq" id="WP_087128447.1">
    <property type="nucleotide sequence ID" value="NZ_FCNV02000009.1"/>
</dbReference>
<sequence length="128" mass="14463">MTQLSEDCRKHLYRMILEFPGKQTVFMLAANRNDAWRIALRGVCAVYNVSTDVVSLYGLHSCTELVGFGRSRDEDLRIFEMAWSDDDVTEWVSSPLFLTGDPTVISRWVELQATLQIDATAATARTSL</sequence>
<keyword evidence="2" id="KW-1185">Reference proteome</keyword>
<comment type="caution">
    <text evidence="1">The sequence shown here is derived from an EMBL/GenBank/DDBJ whole genome shotgun (WGS) entry which is preliminary data.</text>
</comment>
<organism evidence="1 2">
    <name type="scientific">Caballeronia concitans</name>
    <dbReference type="NCBI Taxonomy" id="1777133"/>
    <lineage>
        <taxon>Bacteria</taxon>
        <taxon>Pseudomonadati</taxon>
        <taxon>Pseudomonadota</taxon>
        <taxon>Betaproteobacteria</taxon>
        <taxon>Burkholderiales</taxon>
        <taxon>Burkholderiaceae</taxon>
        <taxon>Caballeronia</taxon>
    </lineage>
</organism>
<dbReference type="Proteomes" id="UP000198263">
    <property type="component" value="Unassembled WGS sequence"/>
</dbReference>
<gene>
    <name evidence="1" type="ORF">AWB72_03866</name>
</gene>
<evidence type="ECO:0000313" key="2">
    <source>
        <dbReference type="Proteomes" id="UP000198263"/>
    </source>
</evidence>
<dbReference type="AlphaFoldDB" id="A0A658R107"/>
<dbReference type="OrthoDB" id="9006417at2"/>
<name>A0A658R107_9BURK</name>
<reference evidence="1 2" key="1">
    <citation type="submission" date="2016-01" db="EMBL/GenBank/DDBJ databases">
        <authorList>
            <person name="Peeters C."/>
        </authorList>
    </citation>
    <scope>NUCLEOTIDE SEQUENCE [LARGE SCALE GENOMIC DNA]</scope>
    <source>
        <strain evidence="1">LMG 29315</strain>
    </source>
</reference>
<dbReference type="EMBL" id="FCNV02000009">
    <property type="protein sequence ID" value="SAL38122.1"/>
    <property type="molecule type" value="Genomic_DNA"/>
</dbReference>